<proteinExistence type="predicted"/>
<dbReference type="Gene3D" id="3.40.50.2020">
    <property type="match status" value="1"/>
</dbReference>
<keyword evidence="2" id="KW-0808">Transferase</keyword>
<dbReference type="KEGG" id="foo:CGC45_06705"/>
<dbReference type="CDD" id="cd06223">
    <property type="entry name" value="PRTases_typeI"/>
    <property type="match status" value="1"/>
</dbReference>
<evidence type="ECO:0000313" key="2">
    <source>
        <dbReference type="EMBL" id="AXH30288.1"/>
    </source>
</evidence>
<dbReference type="RefSeq" id="WP_071629553.1">
    <property type="nucleotide sequence ID" value="NZ_CP022375.1"/>
</dbReference>
<dbReference type="EMBL" id="CP022375">
    <property type="protein sequence ID" value="AXH30288.1"/>
    <property type="molecule type" value="Genomic_DNA"/>
</dbReference>
<dbReference type="Pfam" id="PF00156">
    <property type="entry name" value="Pribosyltran"/>
    <property type="match status" value="1"/>
</dbReference>
<dbReference type="Proteomes" id="UP000253862">
    <property type="component" value="Chromosome"/>
</dbReference>
<accession>A0A345JSJ2</accession>
<keyword evidence="2" id="KW-0328">Glycosyltransferase</keyword>
<protein>
    <submittedName>
        <fullName evidence="2">Phosphoribosyltransferase</fullName>
    </submittedName>
</protein>
<dbReference type="GO" id="GO:0016757">
    <property type="term" value="F:glycosyltransferase activity"/>
    <property type="evidence" value="ECO:0007669"/>
    <property type="project" value="UniProtKB-KW"/>
</dbReference>
<evidence type="ECO:0000313" key="3">
    <source>
        <dbReference type="Proteomes" id="UP000253862"/>
    </source>
</evidence>
<dbReference type="InterPro" id="IPR000836">
    <property type="entry name" value="PRTase_dom"/>
</dbReference>
<organism evidence="2 3">
    <name type="scientific">Francisella opportunistica</name>
    <dbReference type="NCBI Taxonomy" id="2016517"/>
    <lineage>
        <taxon>Bacteria</taxon>
        <taxon>Pseudomonadati</taxon>
        <taxon>Pseudomonadota</taxon>
        <taxon>Gammaproteobacteria</taxon>
        <taxon>Thiotrichales</taxon>
        <taxon>Francisellaceae</taxon>
        <taxon>Francisella</taxon>
    </lineage>
</organism>
<keyword evidence="3" id="KW-1185">Reference proteome</keyword>
<dbReference type="SUPFAM" id="SSF53271">
    <property type="entry name" value="PRTase-like"/>
    <property type="match status" value="1"/>
</dbReference>
<dbReference type="AlphaFoldDB" id="A0A345JSJ2"/>
<reference evidence="2 3" key="1">
    <citation type="submission" date="2017-07" db="EMBL/GenBank/DDBJ databases">
        <title>Complete genome sequences and comparative analysis of the novel pathogen Francisella opportunistica.</title>
        <authorList>
            <person name="Dietrich E.A."/>
            <person name="Kingry L.C."/>
            <person name="Petersen J.M."/>
        </authorList>
    </citation>
    <scope>NUCLEOTIDE SEQUENCE [LARGE SCALE GENOMIC DNA]</scope>
    <source>
        <strain evidence="2 3">14-2155</strain>
    </source>
</reference>
<evidence type="ECO:0000259" key="1">
    <source>
        <dbReference type="Pfam" id="PF00156"/>
    </source>
</evidence>
<dbReference type="InterPro" id="IPR029057">
    <property type="entry name" value="PRTase-like"/>
</dbReference>
<name>A0A345JSJ2_9GAMM</name>
<dbReference type="OrthoDB" id="9810066at2"/>
<sequence length="212" mass="23985">MSLFRDRTDAGQRLAEQLIMYKDKKDILVLALPRGGVPVAFEIANKLHLPMTVFLVRKLGVPGNEEFAIGAIAEEDICILNQYLVQQLNISREQIQHVLQKEKQELERRLYRYRQGEKLPSLKNKTVIIVDDGIATGSTFNAAIQSLKTLKPKKIVLATPVASLDSLQNLSSQVEEVICLATPEPFYGVAQWYKNFNQTSDEEVIQLLQKSF</sequence>
<dbReference type="Gene3D" id="3.30.1310.20">
    <property type="entry name" value="PRTase-like"/>
    <property type="match status" value="1"/>
</dbReference>
<gene>
    <name evidence="2" type="ORF">CGC43_06710</name>
</gene>
<feature type="domain" description="Phosphoribosyltransferase" evidence="1">
    <location>
        <begin position="9"/>
        <end position="172"/>
    </location>
</feature>